<proteinExistence type="predicted"/>
<dbReference type="InterPro" id="IPR041489">
    <property type="entry name" value="PDZ_6"/>
</dbReference>
<dbReference type="InterPro" id="IPR001478">
    <property type="entry name" value="PDZ"/>
</dbReference>
<dbReference type="EMBL" id="HBEO01000020">
    <property type="protein sequence ID" value="CAD8465373.1"/>
    <property type="molecule type" value="Transcribed_RNA"/>
</dbReference>
<dbReference type="PANTHER" id="PTHR32060:SF22">
    <property type="entry name" value="CARBOXYL-TERMINAL-PROCESSING PEPTIDASE 3, CHLOROPLASTIC"/>
    <property type="match status" value="1"/>
</dbReference>
<dbReference type="Pfam" id="PF17820">
    <property type="entry name" value="PDZ_6"/>
    <property type="match status" value="1"/>
</dbReference>
<dbReference type="InterPro" id="IPR036034">
    <property type="entry name" value="PDZ_sf"/>
</dbReference>
<accession>A0A7S0DUS4</accession>
<dbReference type="SUPFAM" id="SSF50156">
    <property type="entry name" value="PDZ domain-like"/>
    <property type="match status" value="2"/>
</dbReference>
<gene>
    <name evidence="2" type="ORF">HPHI1048_LOCUS11</name>
</gene>
<feature type="domain" description="PDZ" evidence="1">
    <location>
        <begin position="29"/>
        <end position="93"/>
    </location>
</feature>
<reference evidence="2" key="1">
    <citation type="submission" date="2021-01" db="EMBL/GenBank/DDBJ databases">
        <authorList>
            <person name="Corre E."/>
            <person name="Pelletier E."/>
            <person name="Niang G."/>
            <person name="Scheremetjew M."/>
            <person name="Finn R."/>
            <person name="Kale V."/>
            <person name="Holt S."/>
            <person name="Cochrane G."/>
            <person name="Meng A."/>
            <person name="Brown T."/>
            <person name="Cohen L."/>
        </authorList>
    </citation>
    <scope>NUCLEOTIDE SEQUENCE</scope>
    <source>
        <strain evidence="2">CCMP325</strain>
    </source>
</reference>
<evidence type="ECO:0000313" key="2">
    <source>
        <dbReference type="EMBL" id="CAD8465373.1"/>
    </source>
</evidence>
<dbReference type="PANTHER" id="PTHR32060">
    <property type="entry name" value="TAIL-SPECIFIC PROTEASE"/>
    <property type="match status" value="1"/>
</dbReference>
<organism evidence="2">
    <name type="scientific">Hanusia phi</name>
    <dbReference type="NCBI Taxonomy" id="3032"/>
    <lineage>
        <taxon>Eukaryota</taxon>
        <taxon>Cryptophyceae</taxon>
        <taxon>Pyrenomonadales</taxon>
        <taxon>Geminigeraceae</taxon>
        <taxon>Hanusia</taxon>
    </lineage>
</organism>
<dbReference type="Gene3D" id="2.30.42.10">
    <property type="match status" value="2"/>
</dbReference>
<dbReference type="AlphaFoldDB" id="A0A7S0DUS4"/>
<dbReference type="Pfam" id="PF00595">
    <property type="entry name" value="PDZ"/>
    <property type="match status" value="1"/>
</dbReference>
<dbReference type="PROSITE" id="PS50106">
    <property type="entry name" value="PDZ"/>
    <property type="match status" value="2"/>
</dbReference>
<dbReference type="SMART" id="SM00228">
    <property type="entry name" value="PDZ"/>
    <property type="match status" value="2"/>
</dbReference>
<sequence length="273" mass="30062">MKLIVLRKGAVVNVTIDEELFNITAVESRTVLSPVFRSKRLGLSMHVNTDDGSVKIVFVERDGPAGKTRMLQCDDEIVAVNGYPIAEKTLDKVPKLDDLMLMFETAIDQVTVLTIRRENVAEEFEVAILQSSGQSEDKKISSISFPRPPLLRSAGDEVVSNLSLGLVLLRRPQKSIGFEVYEVKKHRPAMEVGLRAGDVLVGVDGLNVNGMEATDVEALLEGPVGTSVLLTILRTGDPLRMIRLQRQPLKEEREQIACVQMLRPVFASGETGK</sequence>
<protein>
    <recommendedName>
        <fullName evidence="1">PDZ domain-containing protein</fullName>
    </recommendedName>
</protein>
<feature type="domain" description="PDZ" evidence="1">
    <location>
        <begin position="147"/>
        <end position="221"/>
    </location>
</feature>
<evidence type="ECO:0000259" key="1">
    <source>
        <dbReference type="PROSITE" id="PS50106"/>
    </source>
</evidence>
<dbReference type="GO" id="GO:0004175">
    <property type="term" value="F:endopeptidase activity"/>
    <property type="evidence" value="ECO:0007669"/>
    <property type="project" value="TreeGrafter"/>
</dbReference>
<name>A0A7S0DUS4_9CRYP</name>